<organism evidence="1 2">
    <name type="scientific">Escherichia coli</name>
    <dbReference type="NCBI Taxonomy" id="562"/>
    <lineage>
        <taxon>Bacteria</taxon>
        <taxon>Pseudomonadati</taxon>
        <taxon>Pseudomonadota</taxon>
        <taxon>Gammaproteobacteria</taxon>
        <taxon>Enterobacterales</taxon>
        <taxon>Enterobacteriaceae</taxon>
        <taxon>Escherichia</taxon>
    </lineage>
</organism>
<dbReference type="Proteomes" id="UP000255093">
    <property type="component" value="Unassembled WGS sequence"/>
</dbReference>
<reference evidence="1 2" key="1">
    <citation type="submission" date="2018-06" db="EMBL/GenBank/DDBJ databases">
        <authorList>
            <consortium name="Pathogen Informatics"/>
            <person name="Doyle S."/>
        </authorList>
    </citation>
    <scope>NUCLEOTIDE SEQUENCE [LARGE SCALE GENOMIC DNA]</scope>
    <source>
        <strain evidence="1 2">NCTC8621</strain>
    </source>
</reference>
<gene>
    <name evidence="1" type="ORF">NCTC8621_01199</name>
</gene>
<sequence length="435" mass="50173">MRFPQYQCGFVEASRFIGDLKKEPGNYYLLLEFHKFLIRKIVKEEKRIHRLKKARARLKKIKGSGRLNKVESKGIKEILKKIDSRLSARKELIVTWRFFGDGIANIYVPNSNLKVLYYDDDYNVKEDAGFISGKEGFRQEWKVFKMGLRCNIPVVLCDITNVIRHGDVCALGMSDPVPIEVKRKMQKKPRARVSRQLVELHKLSEFYRNDYAPSFKNGLDAYRVENKGEEITFYEDINFLIKQSLIDGYASKEVERGLVYFCVRTDLPKKQLENAMENCIGIDIGESTLIHSLTPEESWGTAYPFTLSLEKEALVAFLQNDVLIYILTDLQEVRAEFLKNNVHAVFIMDGQFAIQICLDPNDLTLGVQRISEQYFNRVIIGFNSLKAFSIESSKLLHELSGLRPEVINVRVADGNVNIGLLNEWSNVKDILIRQK</sequence>
<accession>A0A376PRQ2</accession>
<name>A0A376PRQ2_ECOLX</name>
<dbReference type="AlphaFoldDB" id="A0A376PRQ2"/>
<evidence type="ECO:0000313" key="1">
    <source>
        <dbReference type="EMBL" id="STH81283.1"/>
    </source>
</evidence>
<proteinExistence type="predicted"/>
<protein>
    <submittedName>
        <fullName evidence="1">Uncharacterized protein</fullName>
    </submittedName>
</protein>
<dbReference type="EMBL" id="UGBW01000003">
    <property type="protein sequence ID" value="STH81283.1"/>
    <property type="molecule type" value="Genomic_DNA"/>
</dbReference>
<dbReference type="RefSeq" id="WP_001212158.1">
    <property type="nucleotide sequence ID" value="NZ_CABWKD010000081.1"/>
</dbReference>
<evidence type="ECO:0000313" key="2">
    <source>
        <dbReference type="Proteomes" id="UP000255093"/>
    </source>
</evidence>